<evidence type="ECO:0000313" key="1">
    <source>
        <dbReference type="EMBL" id="QUS55396.1"/>
    </source>
</evidence>
<evidence type="ECO:0000313" key="2">
    <source>
        <dbReference type="Proteomes" id="UP000680706"/>
    </source>
</evidence>
<reference evidence="1 2" key="1">
    <citation type="journal article" date="2021" name="Angew. Chem. Int. Ed. Engl.">
        <title>A novel family of nonribosomal peptides modulate collective behavior in Pseudovibrio bacteria isolated from marine sponges.</title>
        <authorList>
            <person name="Ioca L.P."/>
            <person name="Dai Y."/>
            <person name="Kunakom S."/>
            <person name="Diaz-Espinosa J."/>
            <person name="Krunic A."/>
            <person name="Crnkovic C.M."/>
            <person name="Orjala J."/>
            <person name="Sanchez L.M."/>
            <person name="Ferreira A.G."/>
            <person name="Berlinck R.G.S."/>
            <person name="Eustaquio A.S."/>
        </authorList>
    </citation>
    <scope>NUCLEOTIDE SEQUENCE [LARGE SCALE GENOMIC DNA]</scope>
    <source>
        <strain evidence="1 2">Ab134</strain>
    </source>
</reference>
<keyword evidence="2" id="KW-1185">Reference proteome</keyword>
<dbReference type="Proteomes" id="UP000680706">
    <property type="component" value="Chromosome"/>
</dbReference>
<organism evidence="1 2">
    <name type="scientific">Pseudovibrio brasiliensis</name>
    <dbReference type="NCBI Taxonomy" id="1898042"/>
    <lineage>
        <taxon>Bacteria</taxon>
        <taxon>Pseudomonadati</taxon>
        <taxon>Pseudomonadota</taxon>
        <taxon>Alphaproteobacteria</taxon>
        <taxon>Hyphomicrobiales</taxon>
        <taxon>Stappiaceae</taxon>
        <taxon>Pseudovibrio</taxon>
    </lineage>
</organism>
<gene>
    <name evidence="1" type="ORF">KGB56_19025</name>
</gene>
<accession>A0ABX8ANV9</accession>
<evidence type="ECO:0008006" key="3">
    <source>
        <dbReference type="Google" id="ProtNLM"/>
    </source>
</evidence>
<dbReference type="RefSeq" id="WP_075698020.1">
    <property type="nucleotide sequence ID" value="NZ_CP074126.1"/>
</dbReference>
<protein>
    <recommendedName>
        <fullName evidence="3">CdiI immunity protein domain-containing protein</fullName>
    </recommendedName>
</protein>
<proteinExistence type="predicted"/>
<dbReference type="EMBL" id="CP074126">
    <property type="protein sequence ID" value="QUS55396.1"/>
    <property type="molecule type" value="Genomic_DNA"/>
</dbReference>
<name>A0ABX8ANV9_9HYPH</name>
<sequence length="109" mass="12401">MSKYGIPNSISEYIQEHEFWETSIGDAEITIEETEYNGEDKISFQVSISNGQNGLKLETQLLEYADKQNPELSSHLLSDSESSACVLWTDDQVVFEKFLDLALAYLEKN</sequence>